<name>A0A251T5W8_HELAN</name>
<reference evidence="1 3" key="1">
    <citation type="journal article" date="2017" name="Nature">
        <title>The sunflower genome provides insights into oil metabolism, flowering and Asterid evolution.</title>
        <authorList>
            <person name="Badouin H."/>
            <person name="Gouzy J."/>
            <person name="Grassa C.J."/>
            <person name="Murat F."/>
            <person name="Staton S.E."/>
            <person name="Cottret L."/>
            <person name="Lelandais-Briere C."/>
            <person name="Owens G.L."/>
            <person name="Carrere S."/>
            <person name="Mayjonade B."/>
            <person name="Legrand L."/>
            <person name="Gill N."/>
            <person name="Kane N.C."/>
            <person name="Bowers J.E."/>
            <person name="Hubner S."/>
            <person name="Bellec A."/>
            <person name="Berard A."/>
            <person name="Berges H."/>
            <person name="Blanchet N."/>
            <person name="Boniface M.C."/>
            <person name="Brunel D."/>
            <person name="Catrice O."/>
            <person name="Chaidir N."/>
            <person name="Claudel C."/>
            <person name="Donnadieu C."/>
            <person name="Faraut T."/>
            <person name="Fievet G."/>
            <person name="Helmstetter N."/>
            <person name="King M."/>
            <person name="Knapp S.J."/>
            <person name="Lai Z."/>
            <person name="Le Paslier M.C."/>
            <person name="Lippi Y."/>
            <person name="Lorenzon L."/>
            <person name="Mandel J.R."/>
            <person name="Marage G."/>
            <person name="Marchand G."/>
            <person name="Marquand E."/>
            <person name="Bret-Mestries E."/>
            <person name="Morien E."/>
            <person name="Nambeesan S."/>
            <person name="Nguyen T."/>
            <person name="Pegot-Espagnet P."/>
            <person name="Pouilly N."/>
            <person name="Raftis F."/>
            <person name="Sallet E."/>
            <person name="Schiex T."/>
            <person name="Thomas J."/>
            <person name="Vandecasteele C."/>
            <person name="Vares D."/>
            <person name="Vear F."/>
            <person name="Vautrin S."/>
            <person name="Crespi M."/>
            <person name="Mangin B."/>
            <person name="Burke J.M."/>
            <person name="Salse J."/>
            <person name="Munos S."/>
            <person name="Vincourt P."/>
            <person name="Rieseberg L.H."/>
            <person name="Langlade N.B."/>
        </authorList>
    </citation>
    <scope>NUCLEOTIDE SEQUENCE [LARGE SCALE GENOMIC DNA]</scope>
    <source>
        <strain evidence="3">cv. SF193</strain>
        <tissue evidence="1">Leaves</tissue>
    </source>
</reference>
<dbReference type="Gramene" id="mRNA:HanXRQr2_Chr12g0556411">
    <property type="protein sequence ID" value="CDS:HanXRQr2_Chr12g0556411.1"/>
    <property type="gene ID" value="HanXRQr2_Chr12g0556411"/>
</dbReference>
<dbReference type="AlphaFoldDB" id="A0A251T5W8"/>
<dbReference type="EMBL" id="MNCJ02000327">
    <property type="protein sequence ID" value="KAF5779187.1"/>
    <property type="molecule type" value="Genomic_DNA"/>
</dbReference>
<proteinExistence type="predicted"/>
<keyword evidence="3" id="KW-1185">Reference proteome</keyword>
<dbReference type="EMBL" id="CM007901">
    <property type="protein sequence ID" value="OTG06183.1"/>
    <property type="molecule type" value="Genomic_DNA"/>
</dbReference>
<protein>
    <submittedName>
        <fullName evidence="2">Uncharacterized protein</fullName>
    </submittedName>
</protein>
<dbReference type="InParanoid" id="A0A251T5W8"/>
<reference evidence="1" key="3">
    <citation type="submission" date="2020-06" db="EMBL/GenBank/DDBJ databases">
        <title>Helianthus annuus Genome sequencing and assembly Release 2.</title>
        <authorList>
            <person name="Gouzy J."/>
            <person name="Langlade N."/>
            <person name="Munos S."/>
        </authorList>
    </citation>
    <scope>NUCLEOTIDE SEQUENCE</scope>
    <source>
        <tissue evidence="1">Leaves</tissue>
    </source>
</reference>
<accession>A0A251T5W8</accession>
<evidence type="ECO:0000313" key="2">
    <source>
        <dbReference type="EMBL" id="OTG06183.1"/>
    </source>
</evidence>
<gene>
    <name evidence="2" type="ORF">HannXRQ_Chr12g0381891</name>
    <name evidence="1" type="ORF">HanXRQr2_Chr12g0556411</name>
</gene>
<evidence type="ECO:0000313" key="1">
    <source>
        <dbReference type="EMBL" id="KAF5779187.1"/>
    </source>
</evidence>
<organism evidence="2 3">
    <name type="scientific">Helianthus annuus</name>
    <name type="common">Common sunflower</name>
    <dbReference type="NCBI Taxonomy" id="4232"/>
    <lineage>
        <taxon>Eukaryota</taxon>
        <taxon>Viridiplantae</taxon>
        <taxon>Streptophyta</taxon>
        <taxon>Embryophyta</taxon>
        <taxon>Tracheophyta</taxon>
        <taxon>Spermatophyta</taxon>
        <taxon>Magnoliopsida</taxon>
        <taxon>eudicotyledons</taxon>
        <taxon>Gunneridae</taxon>
        <taxon>Pentapetalae</taxon>
        <taxon>asterids</taxon>
        <taxon>campanulids</taxon>
        <taxon>Asterales</taxon>
        <taxon>Asteraceae</taxon>
        <taxon>Asteroideae</taxon>
        <taxon>Heliantheae alliance</taxon>
        <taxon>Heliantheae</taxon>
        <taxon>Helianthus</taxon>
    </lineage>
</organism>
<sequence length="138" mass="16244">MITNEHAPSSFNILCMSVCIIDPLWRIVHLSAPQLIRFLHEEDEEYASLDAYWLKSLPHELQTLLISLYDSRNWSILDRHMWDQVNKDEQVKDKVKHKLAAYFPVLIDEAPRINDVLEELKMVIDVMLILCCEFMDST</sequence>
<dbReference type="Proteomes" id="UP000215914">
    <property type="component" value="Chromosome 12"/>
</dbReference>
<evidence type="ECO:0000313" key="3">
    <source>
        <dbReference type="Proteomes" id="UP000215914"/>
    </source>
</evidence>
<reference evidence="2" key="2">
    <citation type="submission" date="2017-02" db="EMBL/GenBank/DDBJ databases">
        <title>Sunflower complete genome.</title>
        <authorList>
            <person name="Langlade N."/>
            <person name="Munos S."/>
        </authorList>
    </citation>
    <scope>NUCLEOTIDE SEQUENCE [LARGE SCALE GENOMIC DNA]</scope>
    <source>
        <tissue evidence="2">Leaves</tissue>
    </source>
</reference>